<dbReference type="EMBL" id="JAUCGM010000590">
    <property type="protein sequence ID" value="MDM8563350.1"/>
    <property type="molecule type" value="Genomic_DNA"/>
</dbReference>
<gene>
    <name evidence="4" type="ORF">QUF54_08350</name>
</gene>
<proteinExistence type="predicted"/>
<dbReference type="Proteomes" id="UP001171945">
    <property type="component" value="Unassembled WGS sequence"/>
</dbReference>
<reference evidence="4" key="1">
    <citation type="submission" date="2023-06" db="EMBL/GenBank/DDBJ databases">
        <title>Uncultivated large filamentous bacteria from sulfidic sediments reveal new species and different genomic features in energy metabolism and defense.</title>
        <authorList>
            <person name="Fonseca A."/>
        </authorList>
    </citation>
    <scope>NUCLEOTIDE SEQUENCE</scope>
    <source>
        <strain evidence="4">HSG4</strain>
    </source>
</reference>
<evidence type="ECO:0000313" key="4">
    <source>
        <dbReference type="EMBL" id="MDM8563350.1"/>
    </source>
</evidence>
<comment type="caution">
    <text evidence="4">The sequence shown here is derived from an EMBL/GenBank/DDBJ whole genome shotgun (WGS) entry which is preliminary data.</text>
</comment>
<accession>A0ABT7VV02</accession>
<dbReference type="PROSITE" id="PS50109">
    <property type="entry name" value="HIS_KIN"/>
    <property type="match status" value="1"/>
</dbReference>
<name>A0ABT7VV02_9GAMM</name>
<dbReference type="InterPro" id="IPR036890">
    <property type="entry name" value="HATPase_C_sf"/>
</dbReference>
<dbReference type="GO" id="GO:0016301">
    <property type="term" value="F:kinase activity"/>
    <property type="evidence" value="ECO:0007669"/>
    <property type="project" value="UniProtKB-KW"/>
</dbReference>
<dbReference type="EC" id="2.7.13.3" evidence="2"/>
<evidence type="ECO:0000256" key="1">
    <source>
        <dbReference type="ARBA" id="ARBA00000085"/>
    </source>
</evidence>
<dbReference type="SUPFAM" id="SSF55874">
    <property type="entry name" value="ATPase domain of HSP90 chaperone/DNA topoisomerase II/histidine kinase"/>
    <property type="match status" value="1"/>
</dbReference>
<dbReference type="PANTHER" id="PTHR43065:SF42">
    <property type="entry name" value="TWO-COMPONENT SENSOR PPRA"/>
    <property type="match status" value="1"/>
</dbReference>
<evidence type="ECO:0000256" key="2">
    <source>
        <dbReference type="ARBA" id="ARBA00012438"/>
    </source>
</evidence>
<dbReference type="InterPro" id="IPR004358">
    <property type="entry name" value="Sig_transdc_His_kin-like_C"/>
</dbReference>
<keyword evidence="4" id="KW-0808">Transferase</keyword>
<dbReference type="InterPro" id="IPR005467">
    <property type="entry name" value="His_kinase_dom"/>
</dbReference>
<dbReference type="PRINTS" id="PR00344">
    <property type="entry name" value="BCTRLSENSOR"/>
</dbReference>
<dbReference type="Gene3D" id="3.30.565.10">
    <property type="entry name" value="Histidine kinase-like ATPase, C-terminal domain"/>
    <property type="match status" value="1"/>
</dbReference>
<dbReference type="Pfam" id="PF02518">
    <property type="entry name" value="HATPase_c"/>
    <property type="match status" value="1"/>
</dbReference>
<evidence type="ECO:0000313" key="5">
    <source>
        <dbReference type="Proteomes" id="UP001171945"/>
    </source>
</evidence>
<organism evidence="4 5">
    <name type="scientific">Candidatus Marithioploca araucensis</name>
    <dbReference type="NCBI Taxonomy" id="70273"/>
    <lineage>
        <taxon>Bacteria</taxon>
        <taxon>Pseudomonadati</taxon>
        <taxon>Pseudomonadota</taxon>
        <taxon>Gammaproteobacteria</taxon>
        <taxon>Thiotrichales</taxon>
        <taxon>Thiotrichaceae</taxon>
        <taxon>Candidatus Marithioploca</taxon>
    </lineage>
</organism>
<feature type="domain" description="Histidine kinase" evidence="3">
    <location>
        <begin position="1"/>
        <end position="62"/>
    </location>
</feature>
<protein>
    <recommendedName>
        <fullName evidence="2">histidine kinase</fullName>
        <ecNumber evidence="2">2.7.13.3</ecNumber>
    </recommendedName>
</protein>
<sequence>MSPDALEKVFEPFFTTHRAHGGTGLGLYICYNLVTSKLHGTMTCESRFNKGVTFKIEFPVALSLSEQ</sequence>
<comment type="catalytic activity">
    <reaction evidence="1">
        <text>ATP + protein L-histidine = ADP + protein N-phospho-L-histidine.</text>
        <dbReference type="EC" id="2.7.13.3"/>
    </reaction>
</comment>
<keyword evidence="5" id="KW-1185">Reference proteome</keyword>
<dbReference type="InterPro" id="IPR003594">
    <property type="entry name" value="HATPase_dom"/>
</dbReference>
<dbReference type="PANTHER" id="PTHR43065">
    <property type="entry name" value="SENSOR HISTIDINE KINASE"/>
    <property type="match status" value="1"/>
</dbReference>
<evidence type="ECO:0000259" key="3">
    <source>
        <dbReference type="PROSITE" id="PS50109"/>
    </source>
</evidence>
<keyword evidence="4" id="KW-0418">Kinase</keyword>